<dbReference type="AlphaFoldDB" id="A0A537ISU4"/>
<dbReference type="Gene3D" id="2.40.50.140">
    <property type="entry name" value="Nucleic acid-binding proteins"/>
    <property type="match status" value="1"/>
</dbReference>
<comment type="subcellular location">
    <subcellularLocation>
        <location evidence="7">Cytoplasm</location>
    </subcellularLocation>
</comment>
<dbReference type="GO" id="GO:0004816">
    <property type="term" value="F:asparagine-tRNA ligase activity"/>
    <property type="evidence" value="ECO:0007669"/>
    <property type="project" value="UniProtKB-UniRule"/>
</dbReference>
<dbReference type="InterPro" id="IPR006195">
    <property type="entry name" value="aa-tRNA-synth_II"/>
</dbReference>
<dbReference type="GO" id="GO:0006421">
    <property type="term" value="P:asparaginyl-tRNA aminoacylation"/>
    <property type="evidence" value="ECO:0007669"/>
    <property type="project" value="UniProtKB-UniRule"/>
</dbReference>
<dbReference type="EMBL" id="VBAP01000067">
    <property type="protein sequence ID" value="TMI73746.1"/>
    <property type="molecule type" value="Genomic_DNA"/>
</dbReference>
<dbReference type="Pfam" id="PF00152">
    <property type="entry name" value="tRNA-synt_2"/>
    <property type="match status" value="1"/>
</dbReference>
<proteinExistence type="inferred from homology"/>
<name>A0A537ISU4_9BACT</name>
<dbReference type="PRINTS" id="PR01042">
    <property type="entry name" value="TRNASYNTHASP"/>
</dbReference>
<keyword evidence="6 7" id="KW-0030">Aminoacyl-tRNA synthetase</keyword>
<dbReference type="GO" id="GO:0005524">
    <property type="term" value="F:ATP binding"/>
    <property type="evidence" value="ECO:0007669"/>
    <property type="project" value="UniProtKB-UniRule"/>
</dbReference>
<gene>
    <name evidence="7 9" type="primary">asnS</name>
    <name evidence="9" type="ORF">E6H05_09160</name>
</gene>
<accession>A0A537ISU4</accession>
<dbReference type="InterPro" id="IPR002312">
    <property type="entry name" value="Asp/Asn-tRNA-synth_IIb"/>
</dbReference>
<dbReference type="NCBIfam" id="TIGR00457">
    <property type="entry name" value="asnS"/>
    <property type="match status" value="1"/>
</dbReference>
<evidence type="ECO:0000256" key="2">
    <source>
        <dbReference type="ARBA" id="ARBA00022598"/>
    </source>
</evidence>
<evidence type="ECO:0000256" key="4">
    <source>
        <dbReference type="ARBA" id="ARBA00022840"/>
    </source>
</evidence>
<evidence type="ECO:0000313" key="10">
    <source>
        <dbReference type="Proteomes" id="UP000318834"/>
    </source>
</evidence>
<keyword evidence="4 7" id="KW-0067">ATP-binding</keyword>
<keyword evidence="5 7" id="KW-0648">Protein biosynthesis</keyword>
<dbReference type="InterPro" id="IPR004364">
    <property type="entry name" value="Aa-tRNA-synt_II"/>
</dbReference>
<dbReference type="SUPFAM" id="SSF55681">
    <property type="entry name" value="Class II aaRS and biotin synthetases"/>
    <property type="match status" value="1"/>
</dbReference>
<evidence type="ECO:0000256" key="5">
    <source>
        <dbReference type="ARBA" id="ARBA00022917"/>
    </source>
</evidence>
<dbReference type="InterPro" id="IPR012340">
    <property type="entry name" value="NA-bd_OB-fold"/>
</dbReference>
<dbReference type="PANTHER" id="PTHR22594">
    <property type="entry name" value="ASPARTYL/LYSYL-TRNA SYNTHETASE"/>
    <property type="match status" value="1"/>
</dbReference>
<dbReference type="Pfam" id="PF01336">
    <property type="entry name" value="tRNA_anti-codon"/>
    <property type="match status" value="1"/>
</dbReference>
<dbReference type="InterPro" id="IPR045864">
    <property type="entry name" value="aa-tRNA-synth_II/BPL/LPL"/>
</dbReference>
<dbReference type="InterPro" id="IPR004522">
    <property type="entry name" value="Asn-tRNA-ligase"/>
</dbReference>
<dbReference type="CDD" id="cd00776">
    <property type="entry name" value="AsxRS_core"/>
    <property type="match status" value="1"/>
</dbReference>
<dbReference type="GO" id="GO:0003676">
    <property type="term" value="F:nucleic acid binding"/>
    <property type="evidence" value="ECO:0007669"/>
    <property type="project" value="InterPro"/>
</dbReference>
<evidence type="ECO:0000256" key="7">
    <source>
        <dbReference type="HAMAP-Rule" id="MF_00534"/>
    </source>
</evidence>
<dbReference type="InterPro" id="IPR004365">
    <property type="entry name" value="NA-bd_OB_tRNA"/>
</dbReference>
<evidence type="ECO:0000256" key="3">
    <source>
        <dbReference type="ARBA" id="ARBA00022741"/>
    </source>
</evidence>
<dbReference type="GO" id="GO:0005737">
    <property type="term" value="C:cytoplasm"/>
    <property type="evidence" value="ECO:0007669"/>
    <property type="project" value="UniProtKB-SubCell"/>
</dbReference>
<keyword evidence="2 7" id="KW-0436">Ligase</keyword>
<dbReference type="SUPFAM" id="SSF50249">
    <property type="entry name" value="Nucleic acid-binding proteins"/>
    <property type="match status" value="1"/>
</dbReference>
<dbReference type="NCBIfam" id="NF003037">
    <property type="entry name" value="PRK03932.1"/>
    <property type="match status" value="1"/>
</dbReference>
<dbReference type="Proteomes" id="UP000318834">
    <property type="component" value="Unassembled WGS sequence"/>
</dbReference>
<comment type="caution">
    <text evidence="9">The sequence shown here is derived from an EMBL/GenBank/DDBJ whole genome shotgun (WGS) entry which is preliminary data.</text>
</comment>
<comment type="similarity">
    <text evidence="1 7">Belongs to the class-II aminoacyl-tRNA synthetase family.</text>
</comment>
<protein>
    <recommendedName>
        <fullName evidence="7">Asparagine--tRNA ligase</fullName>
        <ecNumber evidence="7">6.1.1.22</ecNumber>
    </recommendedName>
    <alternativeName>
        <fullName evidence="7">Asparaginyl-tRNA synthetase</fullName>
        <shortName evidence="7">AsnRS</shortName>
    </alternativeName>
</protein>
<dbReference type="EC" id="6.1.1.22" evidence="7"/>
<keyword evidence="7" id="KW-0963">Cytoplasm</keyword>
<dbReference type="HAMAP" id="MF_00534">
    <property type="entry name" value="Asn_tRNA_synth"/>
    <property type="match status" value="1"/>
</dbReference>
<feature type="domain" description="Aminoacyl-transfer RNA synthetases class-II family profile" evidence="8">
    <location>
        <begin position="130"/>
        <end position="406"/>
    </location>
</feature>
<keyword evidence="3 7" id="KW-0547">Nucleotide-binding</keyword>
<reference evidence="9 10" key="1">
    <citation type="journal article" date="2019" name="Nat. Microbiol.">
        <title>Mediterranean grassland soil C-N compound turnover is dependent on rainfall and depth, and is mediated by genomically divergent microorganisms.</title>
        <authorList>
            <person name="Diamond S."/>
            <person name="Andeer P.F."/>
            <person name="Li Z."/>
            <person name="Crits-Christoph A."/>
            <person name="Burstein D."/>
            <person name="Anantharaman K."/>
            <person name="Lane K.R."/>
            <person name="Thomas B.C."/>
            <person name="Pan C."/>
            <person name="Northen T.R."/>
            <person name="Banfield J.F."/>
        </authorList>
    </citation>
    <scope>NUCLEOTIDE SEQUENCE [LARGE SCALE GENOMIC DNA]</scope>
    <source>
        <strain evidence="9">NP_8</strain>
    </source>
</reference>
<sequence length="434" mass="49141">MLIRIDEASGHAGAEIEIRGWLYHKRSSGSIHFLLVRDGSGVMQAVVAKQDVSPSIFTAAAELTQESSLIVRGVVRVDPRAPGGHELTVRDLQIVGLAKPYPITPKEHGVEFLMDHRHLWLRSRRQHALMRIRAEVIRAATEFLDRNGYLRMDAPILTPASVEGTTTLFETPYFDLGKAYLTQSGQLYNEAAASAFGRVYCLGPTFRAEKSKTRRHLTEFWMLEPEAAFMELDEYMEFAEAMVCAVVTQVLERRRADLQVLERDLARLEAVRAPFPRLSYDEALSRLLAAGKPLPWGEDLGGDEETVISAAFERPVFVHHYPARCKAFYMQPERDRPDVVLSADLLAPEGYGEIIGGGQRIHDLPLLEQRLQEHHLPERVYQWYLDLRRYGAVPHSGFGLGIERSVAWIAGIEHIREASMKRRTQMAERSMQTT</sequence>
<dbReference type="Gene3D" id="3.30.930.10">
    <property type="entry name" value="Bira Bifunctional Protein, Domain 2"/>
    <property type="match status" value="1"/>
</dbReference>
<evidence type="ECO:0000256" key="6">
    <source>
        <dbReference type="ARBA" id="ARBA00023146"/>
    </source>
</evidence>
<comment type="catalytic activity">
    <reaction evidence="7">
        <text>tRNA(Asn) + L-asparagine + ATP = L-asparaginyl-tRNA(Asn) + AMP + diphosphate + H(+)</text>
        <dbReference type="Rhea" id="RHEA:11180"/>
        <dbReference type="Rhea" id="RHEA-COMP:9659"/>
        <dbReference type="Rhea" id="RHEA-COMP:9674"/>
        <dbReference type="ChEBI" id="CHEBI:15378"/>
        <dbReference type="ChEBI" id="CHEBI:30616"/>
        <dbReference type="ChEBI" id="CHEBI:33019"/>
        <dbReference type="ChEBI" id="CHEBI:58048"/>
        <dbReference type="ChEBI" id="CHEBI:78442"/>
        <dbReference type="ChEBI" id="CHEBI:78515"/>
        <dbReference type="ChEBI" id="CHEBI:456215"/>
        <dbReference type="EC" id="6.1.1.22"/>
    </reaction>
</comment>
<dbReference type="PROSITE" id="PS50862">
    <property type="entry name" value="AA_TRNA_LIGASE_II"/>
    <property type="match status" value="1"/>
</dbReference>
<evidence type="ECO:0000256" key="1">
    <source>
        <dbReference type="ARBA" id="ARBA00008226"/>
    </source>
</evidence>
<evidence type="ECO:0000259" key="8">
    <source>
        <dbReference type="PROSITE" id="PS50862"/>
    </source>
</evidence>
<evidence type="ECO:0000313" key="9">
    <source>
        <dbReference type="EMBL" id="TMI73746.1"/>
    </source>
</evidence>
<dbReference type="PANTHER" id="PTHR22594:SF34">
    <property type="entry name" value="ASPARAGINE--TRNA LIGASE, MITOCHONDRIAL-RELATED"/>
    <property type="match status" value="1"/>
</dbReference>
<comment type="subunit">
    <text evidence="7">Homodimer.</text>
</comment>
<organism evidence="9 10">
    <name type="scientific">Candidatus Segetimicrobium genomatis</name>
    <dbReference type="NCBI Taxonomy" id="2569760"/>
    <lineage>
        <taxon>Bacteria</taxon>
        <taxon>Bacillati</taxon>
        <taxon>Candidatus Sysuimicrobiota</taxon>
        <taxon>Candidatus Sysuimicrobiia</taxon>
        <taxon>Candidatus Sysuimicrobiales</taxon>
        <taxon>Candidatus Segetimicrobiaceae</taxon>
        <taxon>Candidatus Segetimicrobium</taxon>
    </lineage>
</organism>